<comment type="caution">
    <text evidence="2">The sequence shown here is derived from an EMBL/GenBank/DDBJ whole genome shotgun (WGS) entry which is preliminary data.</text>
</comment>
<evidence type="ECO:0000313" key="3">
    <source>
        <dbReference type="Proteomes" id="UP001595953"/>
    </source>
</evidence>
<gene>
    <name evidence="2" type="ORF">ACFO5O_02815</name>
</gene>
<dbReference type="InterPro" id="IPR045749">
    <property type="entry name" value="DUF6090"/>
</dbReference>
<proteinExistence type="predicted"/>
<sequence length="262" mass="30839">MIKIFRKLRHQLLNQSKFSKYLIYAIGEIILVVIGILIALQINNWNEQQKNLAKEQTILKQLYNEYQSNLAQLDEKVLMRNEGLEACNQLLQQIDHPEQINEEVFYNSLWKLLRDPTFDPIKNDIVGSENLRLIRNQELVRILSNWSTEVYQVQELELEYKKFRSEIIIPCYNRLGVSRNVNDILWKNGYTPTEALDKKTSSKFTIKSTKKELDLKEVLNDVELEGLISQAITFNLVTNIQSQTLRDRILNMLNILEKEIEN</sequence>
<dbReference type="Proteomes" id="UP001595953">
    <property type="component" value="Unassembled WGS sequence"/>
</dbReference>
<evidence type="ECO:0000313" key="2">
    <source>
        <dbReference type="EMBL" id="MFC4721239.1"/>
    </source>
</evidence>
<name>A0ABV9N1C1_9FLAO</name>
<keyword evidence="3" id="KW-1185">Reference proteome</keyword>
<organism evidence="2 3">
    <name type="scientific">Geojedonia litorea</name>
    <dbReference type="NCBI Taxonomy" id="1268269"/>
    <lineage>
        <taxon>Bacteria</taxon>
        <taxon>Pseudomonadati</taxon>
        <taxon>Bacteroidota</taxon>
        <taxon>Flavobacteriia</taxon>
        <taxon>Flavobacteriales</taxon>
        <taxon>Flavobacteriaceae</taxon>
        <taxon>Geojedonia</taxon>
    </lineage>
</organism>
<keyword evidence="1" id="KW-1133">Transmembrane helix</keyword>
<keyword evidence="1" id="KW-0472">Membrane</keyword>
<dbReference type="EMBL" id="JBHSGP010000005">
    <property type="protein sequence ID" value="MFC4721239.1"/>
    <property type="molecule type" value="Genomic_DNA"/>
</dbReference>
<dbReference type="Pfam" id="PF19578">
    <property type="entry name" value="DUF6090"/>
    <property type="match status" value="1"/>
</dbReference>
<keyword evidence="1" id="KW-0812">Transmembrane</keyword>
<reference evidence="3" key="1">
    <citation type="journal article" date="2019" name="Int. J. Syst. Evol. Microbiol.">
        <title>The Global Catalogue of Microorganisms (GCM) 10K type strain sequencing project: providing services to taxonomists for standard genome sequencing and annotation.</title>
        <authorList>
            <consortium name="The Broad Institute Genomics Platform"/>
            <consortium name="The Broad Institute Genome Sequencing Center for Infectious Disease"/>
            <person name="Wu L."/>
            <person name="Ma J."/>
        </authorList>
    </citation>
    <scope>NUCLEOTIDE SEQUENCE [LARGE SCALE GENOMIC DNA]</scope>
    <source>
        <strain evidence="3">CCUG 63682</strain>
    </source>
</reference>
<protein>
    <submittedName>
        <fullName evidence="2">DUF6090 family protein</fullName>
    </submittedName>
</protein>
<dbReference type="RefSeq" id="WP_387960753.1">
    <property type="nucleotide sequence ID" value="NZ_JBHSGP010000005.1"/>
</dbReference>
<feature type="transmembrane region" description="Helical" evidence="1">
    <location>
        <begin position="21"/>
        <end position="42"/>
    </location>
</feature>
<accession>A0ABV9N1C1</accession>
<evidence type="ECO:0000256" key="1">
    <source>
        <dbReference type="SAM" id="Phobius"/>
    </source>
</evidence>